<dbReference type="Pfam" id="PF07931">
    <property type="entry name" value="CPT"/>
    <property type="match status" value="1"/>
</dbReference>
<keyword evidence="1" id="KW-0808">Transferase</keyword>
<keyword evidence="4" id="KW-0067">ATP-binding</keyword>
<dbReference type="InterPro" id="IPR023865">
    <property type="entry name" value="Aliphatic_acid_kinase_CS"/>
</dbReference>
<gene>
    <name evidence="7" type="ORF">LJ755_12175</name>
    <name evidence="8" type="ORF">MUK71_01165</name>
</gene>
<dbReference type="InterPro" id="IPR027417">
    <property type="entry name" value="P-loop_NTPase"/>
</dbReference>
<dbReference type="GO" id="GO:0016301">
    <property type="term" value="F:kinase activity"/>
    <property type="evidence" value="ECO:0007669"/>
    <property type="project" value="UniProtKB-KW"/>
</dbReference>
<dbReference type="GO" id="GO:0005524">
    <property type="term" value="F:ATP binding"/>
    <property type="evidence" value="ECO:0007669"/>
    <property type="project" value="UniProtKB-KW"/>
</dbReference>
<name>A0A9X1M8L8_9MICC</name>
<dbReference type="Proteomes" id="UP000829758">
    <property type="component" value="Chromosome"/>
</dbReference>
<dbReference type="Gene3D" id="3.40.50.300">
    <property type="entry name" value="P-loop containing nucleotide triphosphate hydrolases"/>
    <property type="match status" value="1"/>
</dbReference>
<evidence type="ECO:0000256" key="6">
    <source>
        <dbReference type="PIRSR" id="PIRSR007531-2"/>
    </source>
</evidence>
<keyword evidence="2" id="KW-0547">Nucleotide-binding</keyword>
<evidence type="ECO:0000256" key="4">
    <source>
        <dbReference type="ARBA" id="ARBA00022840"/>
    </source>
</evidence>
<keyword evidence="3" id="KW-0418">Kinase</keyword>
<organism evidence="7 10">
    <name type="scientific">Arthrobacter zhangbolii</name>
    <dbReference type="NCBI Taxonomy" id="2886936"/>
    <lineage>
        <taxon>Bacteria</taxon>
        <taxon>Bacillati</taxon>
        <taxon>Actinomycetota</taxon>
        <taxon>Actinomycetes</taxon>
        <taxon>Micrococcales</taxon>
        <taxon>Micrococcaceae</taxon>
        <taxon>Arthrobacter</taxon>
    </lineage>
</organism>
<protein>
    <submittedName>
        <fullName evidence="7">Chloramphenicol phosphotransferase CPT family protein</fullName>
    </submittedName>
</protein>
<dbReference type="EMBL" id="CP094984">
    <property type="protein sequence ID" value="UON92296.1"/>
    <property type="molecule type" value="Genomic_DNA"/>
</dbReference>
<dbReference type="GO" id="GO:0016774">
    <property type="term" value="F:phosphotransferase activity, carboxyl group as acceptor"/>
    <property type="evidence" value="ECO:0007669"/>
    <property type="project" value="InterPro"/>
</dbReference>
<dbReference type="Proteomes" id="UP001155145">
    <property type="component" value="Unassembled WGS sequence"/>
</dbReference>
<evidence type="ECO:0000313" key="10">
    <source>
        <dbReference type="Proteomes" id="UP001155145"/>
    </source>
</evidence>
<dbReference type="PIRSF" id="PIRSF007531">
    <property type="entry name" value="CPT"/>
    <property type="match status" value="1"/>
</dbReference>
<dbReference type="SUPFAM" id="SSF52540">
    <property type="entry name" value="P-loop containing nucleoside triphosphate hydrolases"/>
    <property type="match status" value="1"/>
</dbReference>
<evidence type="ECO:0000256" key="2">
    <source>
        <dbReference type="ARBA" id="ARBA00022741"/>
    </source>
</evidence>
<accession>A0A9X1M8L8</accession>
<sequence length="187" mass="19715">MSVRRSPQVLVLNGGSSSGKTSLARALQEVLPGIWLTFGVDSFIDALPGGGDSPRAGITFPPDGTVSVSAAYRALEASWYAGLHAMVRAGACLILDEVFLSGADGQDRVKAVFSDVEVMWVGVHCPPDVAASRETDRPDRVVGMARAQAASVHRGVVYDVEVDTSLAAPDECAHRIERAVESRVPQG</sequence>
<feature type="binding site" evidence="6">
    <location>
        <begin position="14"/>
        <end position="21"/>
    </location>
    <ligand>
        <name>ATP</name>
        <dbReference type="ChEBI" id="CHEBI:30616"/>
    </ligand>
</feature>
<evidence type="ECO:0000313" key="7">
    <source>
        <dbReference type="EMBL" id="MCC3273483.1"/>
    </source>
</evidence>
<dbReference type="InterPro" id="IPR012853">
    <property type="entry name" value="CPT"/>
</dbReference>
<evidence type="ECO:0000313" key="8">
    <source>
        <dbReference type="EMBL" id="UON92296.1"/>
    </source>
</evidence>
<evidence type="ECO:0000256" key="5">
    <source>
        <dbReference type="PIRSR" id="PIRSR007531-1"/>
    </source>
</evidence>
<dbReference type="AlphaFoldDB" id="A0A9X1M8L8"/>
<reference evidence="7" key="1">
    <citation type="submission" date="2021-10" db="EMBL/GenBank/DDBJ databases">
        <title>Novel species in genus Arthrobacter.</title>
        <authorList>
            <person name="Liu Y."/>
        </authorList>
    </citation>
    <scope>NUCLEOTIDE SEQUENCE</scope>
    <source>
        <strain evidence="9">zg-Y462</strain>
        <strain evidence="7">Zg-Y462</strain>
    </source>
</reference>
<dbReference type="PROSITE" id="PS01075">
    <property type="entry name" value="ACETATE_KINASE_1"/>
    <property type="match status" value="1"/>
</dbReference>
<dbReference type="EMBL" id="JAJFZT010000008">
    <property type="protein sequence ID" value="MCC3273483.1"/>
    <property type="molecule type" value="Genomic_DNA"/>
</dbReference>
<evidence type="ECO:0000256" key="1">
    <source>
        <dbReference type="ARBA" id="ARBA00022679"/>
    </source>
</evidence>
<proteinExistence type="predicted"/>
<keyword evidence="9" id="KW-1185">Reference proteome</keyword>
<evidence type="ECO:0000313" key="9">
    <source>
        <dbReference type="Proteomes" id="UP000829758"/>
    </source>
</evidence>
<dbReference type="RefSeq" id="WP_227929246.1">
    <property type="nucleotide sequence ID" value="NZ_CP094984.1"/>
</dbReference>
<feature type="active site" evidence="5">
    <location>
        <position position="41"/>
    </location>
</feature>
<evidence type="ECO:0000256" key="3">
    <source>
        <dbReference type="ARBA" id="ARBA00022777"/>
    </source>
</evidence>